<keyword evidence="3" id="KW-1185">Reference proteome</keyword>
<protein>
    <submittedName>
        <fullName evidence="2">Uncharacterized protein</fullName>
    </submittedName>
</protein>
<dbReference type="RefSeq" id="WP_316969453.1">
    <property type="nucleotide sequence ID" value="NZ_JARFPL010000029.1"/>
</dbReference>
<gene>
    <name evidence="2" type="ORF">P0O24_09155</name>
</gene>
<evidence type="ECO:0000256" key="1">
    <source>
        <dbReference type="SAM" id="Coils"/>
    </source>
</evidence>
<name>A0ABT5XGJ7_9EURY</name>
<dbReference type="Proteomes" id="UP001215956">
    <property type="component" value="Unassembled WGS sequence"/>
</dbReference>
<keyword evidence="1" id="KW-0175">Coiled coil</keyword>
<sequence length="227" mass="26335">MDRTFEIRDGEIDVEEIMDRIREKIRKSRVEGVYPDNEIEGVQFALEDRSHGQEPISLSSDARRHLDYINFNWDIENNGYLISSHRRVVGRFLVTGRQLVHGEVRRYLDPTISKQKEFNASAVEIFSEVARTIEQISARILDLENTLQKVRSEMSQYQKGDELCQAKFDILAAIEAGISQTRSEIKDEIAKLNSEIEERIESKVGQSRVEIEAEMIEIRRKNDLKPP</sequence>
<proteinExistence type="predicted"/>
<comment type="caution">
    <text evidence="2">The sequence shown here is derived from an EMBL/GenBank/DDBJ whole genome shotgun (WGS) entry which is preliminary data.</text>
</comment>
<accession>A0ABT5XGJ7</accession>
<dbReference type="EMBL" id="JARFPL010000029">
    <property type="protein sequence ID" value="MDF0593751.1"/>
    <property type="molecule type" value="Genomic_DNA"/>
</dbReference>
<organism evidence="2 3">
    <name type="scientific">Candidatus Methanocrinis alkalitolerans</name>
    <dbReference type="NCBI Taxonomy" id="3033395"/>
    <lineage>
        <taxon>Archaea</taxon>
        <taxon>Methanobacteriati</taxon>
        <taxon>Methanobacteriota</taxon>
        <taxon>Stenosarchaea group</taxon>
        <taxon>Methanomicrobia</taxon>
        <taxon>Methanotrichales</taxon>
        <taxon>Methanotrichaceae</taxon>
        <taxon>Methanocrinis</taxon>
    </lineage>
</organism>
<evidence type="ECO:0000313" key="2">
    <source>
        <dbReference type="EMBL" id="MDF0593751.1"/>
    </source>
</evidence>
<reference evidence="2 3" key="1">
    <citation type="submission" date="2023-03" db="EMBL/GenBank/DDBJ databases">
        <title>Whole genome sequencing of Methanotrichaceae archaeon M04Ac.</title>
        <authorList>
            <person name="Khomyakova M.A."/>
            <person name="Merkel A.Y."/>
            <person name="Slobodkin A.I."/>
        </authorList>
    </citation>
    <scope>NUCLEOTIDE SEQUENCE [LARGE SCALE GENOMIC DNA]</scope>
    <source>
        <strain evidence="2 3">M04Ac</strain>
    </source>
</reference>
<feature type="coiled-coil region" evidence="1">
    <location>
        <begin position="133"/>
        <end position="202"/>
    </location>
</feature>
<evidence type="ECO:0000313" key="3">
    <source>
        <dbReference type="Proteomes" id="UP001215956"/>
    </source>
</evidence>